<evidence type="ECO:0000259" key="1">
    <source>
        <dbReference type="Pfam" id="PF18480"/>
    </source>
</evidence>
<protein>
    <recommendedName>
        <fullName evidence="1">DUF5615 domain-containing protein</fullName>
    </recommendedName>
</protein>
<keyword evidence="3" id="KW-1185">Reference proteome</keyword>
<dbReference type="AlphaFoldDB" id="A0A062V4N9"/>
<sequence length="120" mass="14003">MPKFVIDEDMPRSTGKILKEHGYDVKDIRDHGLRGAADEEIYKFAQKEDAVILTGDRDFGNILRFPLGDHFGIVVAHFPNEMPVIDMNRYLLERFKDLSEEDFRGNVIIIETAKIRIRRR</sequence>
<accession>A0A062V4N9</accession>
<evidence type="ECO:0000313" key="3">
    <source>
        <dbReference type="Proteomes" id="UP000027153"/>
    </source>
</evidence>
<dbReference type="Pfam" id="PF18480">
    <property type="entry name" value="DUF5615"/>
    <property type="match status" value="1"/>
</dbReference>
<dbReference type="EMBL" id="JMIY01000008">
    <property type="protein sequence ID" value="KCZ70360.1"/>
    <property type="molecule type" value="Genomic_DNA"/>
</dbReference>
<feature type="domain" description="DUF5615" evidence="1">
    <location>
        <begin position="3"/>
        <end position="112"/>
    </location>
</feature>
<name>A0A062V4N9_9EURY</name>
<reference evidence="2 3" key="1">
    <citation type="journal article" date="2013" name="Nature">
        <title>Anaerobic oxidation of methane coupled to nitrate reduction in a novel archaeal lineage.</title>
        <authorList>
            <person name="Haroon M.F."/>
            <person name="Hu S."/>
            <person name="Shi Y."/>
            <person name="Imelfort M."/>
            <person name="Keller J."/>
            <person name="Hugenholtz P."/>
            <person name="Yuan Z."/>
            <person name="Tyson G.W."/>
        </authorList>
    </citation>
    <scope>NUCLEOTIDE SEQUENCE [LARGE SCALE GENOMIC DNA]</scope>
    <source>
        <strain evidence="2 3">ANME-2d</strain>
    </source>
</reference>
<proteinExistence type="predicted"/>
<evidence type="ECO:0000313" key="2">
    <source>
        <dbReference type="EMBL" id="KCZ70360.1"/>
    </source>
</evidence>
<dbReference type="Proteomes" id="UP000027153">
    <property type="component" value="Unassembled WGS sequence"/>
</dbReference>
<gene>
    <name evidence="2" type="ORF">ANME2D_03275</name>
</gene>
<organism evidence="2 3">
    <name type="scientific">Candidatus Methanoperedens nitratireducens</name>
    <dbReference type="NCBI Taxonomy" id="1392998"/>
    <lineage>
        <taxon>Archaea</taxon>
        <taxon>Methanobacteriati</taxon>
        <taxon>Methanobacteriota</taxon>
        <taxon>Stenosarchaea group</taxon>
        <taxon>Methanomicrobia</taxon>
        <taxon>Methanosarcinales</taxon>
        <taxon>ANME-2 cluster</taxon>
        <taxon>Candidatus Methanoperedentaceae</taxon>
        <taxon>Candidatus Methanoperedens</taxon>
    </lineage>
</organism>
<dbReference type="InterPro" id="IPR041049">
    <property type="entry name" value="DUF5615"/>
</dbReference>
<comment type="caution">
    <text evidence="2">The sequence shown here is derived from an EMBL/GenBank/DDBJ whole genome shotgun (WGS) entry which is preliminary data.</text>
</comment>